<accession>A0A6P8HRP5</accession>
<dbReference type="Gene3D" id="3.10.20.90">
    <property type="entry name" value="Phosphatidylinositol 3-kinase Catalytic Subunit, Chain A, domain 1"/>
    <property type="match status" value="1"/>
</dbReference>
<feature type="domain" description="UBX" evidence="2">
    <location>
        <begin position="353"/>
        <end position="427"/>
    </location>
</feature>
<evidence type="ECO:0000313" key="4">
    <source>
        <dbReference type="RefSeq" id="XP_031555320.1"/>
    </source>
</evidence>
<keyword evidence="3" id="KW-1185">Reference proteome</keyword>
<feature type="region of interest" description="Disordered" evidence="1">
    <location>
        <begin position="15"/>
        <end position="51"/>
    </location>
</feature>
<dbReference type="InterPro" id="IPR001012">
    <property type="entry name" value="UBX_dom"/>
</dbReference>
<dbReference type="InterPro" id="IPR018997">
    <property type="entry name" value="PUB_domain"/>
</dbReference>
<dbReference type="GeneID" id="116292197"/>
<dbReference type="OrthoDB" id="49605at2759"/>
<dbReference type="Gene3D" id="1.20.58.2190">
    <property type="match status" value="1"/>
</dbReference>
<dbReference type="GO" id="GO:0005737">
    <property type="term" value="C:cytoplasm"/>
    <property type="evidence" value="ECO:0007669"/>
    <property type="project" value="TreeGrafter"/>
</dbReference>
<dbReference type="CDD" id="cd10460">
    <property type="entry name" value="PUB_UBXD1"/>
    <property type="match status" value="1"/>
</dbReference>
<dbReference type="Pfam" id="PF00789">
    <property type="entry name" value="UBX"/>
    <property type="match status" value="1"/>
</dbReference>
<reference evidence="4 5" key="1">
    <citation type="submission" date="2025-04" db="UniProtKB">
        <authorList>
            <consortium name="RefSeq"/>
        </authorList>
    </citation>
    <scope>IDENTIFICATION</scope>
    <source>
        <tissue evidence="4 5">Tentacle</tissue>
    </source>
</reference>
<organism evidence="3 4">
    <name type="scientific">Actinia tenebrosa</name>
    <name type="common">Australian red waratah sea anemone</name>
    <dbReference type="NCBI Taxonomy" id="6105"/>
    <lineage>
        <taxon>Eukaryota</taxon>
        <taxon>Metazoa</taxon>
        <taxon>Cnidaria</taxon>
        <taxon>Anthozoa</taxon>
        <taxon>Hexacorallia</taxon>
        <taxon>Actiniaria</taxon>
        <taxon>Actiniidae</taxon>
        <taxon>Actinia</taxon>
    </lineage>
</organism>
<dbReference type="KEGG" id="aten:116292197"/>
<dbReference type="Proteomes" id="UP000515163">
    <property type="component" value="Unplaced"/>
</dbReference>
<dbReference type="Pfam" id="PF09409">
    <property type="entry name" value="PUB"/>
    <property type="match status" value="1"/>
</dbReference>
<feature type="region of interest" description="Disordered" evidence="1">
    <location>
        <begin position="64"/>
        <end position="96"/>
    </location>
</feature>
<evidence type="ECO:0000313" key="3">
    <source>
        <dbReference type="Proteomes" id="UP000515163"/>
    </source>
</evidence>
<dbReference type="InterPro" id="IPR036339">
    <property type="entry name" value="PUB-like_dom_sf"/>
</dbReference>
<dbReference type="SMART" id="SM00166">
    <property type="entry name" value="UBX"/>
    <property type="match status" value="1"/>
</dbReference>
<dbReference type="PANTHER" id="PTHR23153">
    <property type="entry name" value="UBX-RELATED"/>
    <property type="match status" value="1"/>
</dbReference>
<dbReference type="RefSeq" id="XP_031555320.1">
    <property type="nucleotide sequence ID" value="XM_031699460.1"/>
</dbReference>
<proteinExistence type="predicted"/>
<dbReference type="AlphaFoldDB" id="A0A6P8HRP5"/>
<dbReference type="RefSeq" id="XP_031555321.1">
    <property type="nucleotide sequence ID" value="XM_031699461.1"/>
</dbReference>
<sequence>MKKFFEKAKLEIKFRKAGDGHTLTESNTGHRPSTSHSSTPAPRAVPCTSAQRAGEAALLRISQQEKAASKKPQSVTATWKHNSASTNTNSSGSPSLDFEKLRNEVKQEVFANKKQFSAPSQSASTLSQPLVAVKDEPMRLSVEGIYFKCPLCPVTVLQKEQDCHLKECLENMYTENPHMAAASMIQSLNKDKEKVQACIDILCKYIDNICNNPGEEKYRKIKQSNRIFKERVSTITGAIEFILACGFEDMMIKQEDKLESFFVLPSEKAEDQETLQTYKAVLLSTEPLKPTLDRNLKVFRPSSGTMQFELPEEFFSLSSEEIKREYNSKLEEIDKKCQLRTKAMREADKKPSKTYRFTLIRIRFPDGVILQGTFYSREKLRDLFGFIRQSLESDWQPFVLSDPTGQLKEEEATLNELGLVPAAVVNFAWDATIMADIVAASGSVQQGNYLKPEVMALIQELS</sequence>
<dbReference type="SUPFAM" id="SSF54236">
    <property type="entry name" value="Ubiquitin-like"/>
    <property type="match status" value="1"/>
</dbReference>
<dbReference type="PROSITE" id="PS50033">
    <property type="entry name" value="UBX"/>
    <property type="match status" value="1"/>
</dbReference>
<evidence type="ECO:0000313" key="5">
    <source>
        <dbReference type="RefSeq" id="XP_031555321.1"/>
    </source>
</evidence>
<dbReference type="PANTHER" id="PTHR23153:SF38">
    <property type="entry name" value="UBX DOMAIN-CONTAINING PROTEIN 6"/>
    <property type="match status" value="1"/>
</dbReference>
<dbReference type="CDD" id="cd16119">
    <property type="entry name" value="UBX_UBXN6"/>
    <property type="match status" value="1"/>
</dbReference>
<name>A0A6P8HRP5_ACTTE</name>
<gene>
    <name evidence="4 5" type="primary">LOC116292197</name>
</gene>
<dbReference type="SMART" id="SM00580">
    <property type="entry name" value="PUG"/>
    <property type="match status" value="1"/>
</dbReference>
<evidence type="ECO:0000256" key="1">
    <source>
        <dbReference type="SAM" id="MobiDB-lite"/>
    </source>
</evidence>
<dbReference type="InterPro" id="IPR042774">
    <property type="entry name" value="UBXN6_PUB"/>
</dbReference>
<protein>
    <submittedName>
        <fullName evidence="4 5">UBX domain-containing protein 6-like</fullName>
    </submittedName>
</protein>
<feature type="compositionally biased region" description="Low complexity" evidence="1">
    <location>
        <begin position="82"/>
        <end position="95"/>
    </location>
</feature>
<dbReference type="SUPFAM" id="SSF143503">
    <property type="entry name" value="PUG domain-like"/>
    <property type="match status" value="1"/>
</dbReference>
<feature type="compositionally biased region" description="Polar residues" evidence="1">
    <location>
        <begin position="23"/>
        <end position="40"/>
    </location>
</feature>
<feature type="compositionally biased region" description="Polar residues" evidence="1">
    <location>
        <begin position="64"/>
        <end position="81"/>
    </location>
</feature>
<evidence type="ECO:0000259" key="2">
    <source>
        <dbReference type="PROSITE" id="PS50033"/>
    </source>
</evidence>
<dbReference type="InterPro" id="IPR029071">
    <property type="entry name" value="Ubiquitin-like_domsf"/>
</dbReference>